<proteinExistence type="predicted"/>
<dbReference type="AlphaFoldDB" id="A0A507FL52"/>
<gene>
    <name evidence="2" type="ORF">CcCBS67573_g01693</name>
</gene>
<evidence type="ECO:0008006" key="4">
    <source>
        <dbReference type="Google" id="ProtNLM"/>
    </source>
</evidence>
<accession>A0A507FL52</accession>
<organism evidence="2 3">
    <name type="scientific">Chytriomyces confervae</name>
    <dbReference type="NCBI Taxonomy" id="246404"/>
    <lineage>
        <taxon>Eukaryota</taxon>
        <taxon>Fungi</taxon>
        <taxon>Fungi incertae sedis</taxon>
        <taxon>Chytridiomycota</taxon>
        <taxon>Chytridiomycota incertae sedis</taxon>
        <taxon>Chytridiomycetes</taxon>
        <taxon>Chytridiales</taxon>
        <taxon>Chytriomycetaceae</taxon>
        <taxon>Chytriomyces</taxon>
    </lineage>
</organism>
<evidence type="ECO:0000313" key="2">
    <source>
        <dbReference type="EMBL" id="TPX77044.1"/>
    </source>
</evidence>
<protein>
    <recommendedName>
        <fullName evidence="4">Essential protein Yae1 N-terminal domain-containing protein</fullName>
    </recommendedName>
</protein>
<sequence length="137" mass="14215">MLKNDRVEVDCTSLHGLSHAFAVECGAVVYVVSATACAAAAASAAATASRSPSGAHSGVVEDDSDPAVEEREFTALQRVHGVNGYREGVDAGRQVAMQEGFNQGFDATFERALKRGSELGAAAARRCLDAVANKDKS</sequence>
<evidence type="ECO:0000313" key="3">
    <source>
        <dbReference type="Proteomes" id="UP000320333"/>
    </source>
</evidence>
<dbReference type="Proteomes" id="UP000320333">
    <property type="component" value="Unassembled WGS sequence"/>
</dbReference>
<reference evidence="2 3" key="1">
    <citation type="journal article" date="2019" name="Sci. Rep.">
        <title>Comparative genomics of chytrid fungi reveal insights into the obligate biotrophic and pathogenic lifestyle of Synchytrium endobioticum.</title>
        <authorList>
            <person name="van de Vossenberg B.T.L.H."/>
            <person name="Warris S."/>
            <person name="Nguyen H.D.T."/>
            <person name="van Gent-Pelzer M.P.E."/>
            <person name="Joly D.L."/>
            <person name="van de Geest H.C."/>
            <person name="Bonants P.J.M."/>
            <person name="Smith D.S."/>
            <person name="Levesque C.A."/>
            <person name="van der Lee T.A.J."/>
        </authorList>
    </citation>
    <scope>NUCLEOTIDE SEQUENCE [LARGE SCALE GENOMIC DNA]</scope>
    <source>
        <strain evidence="2 3">CBS 675.73</strain>
    </source>
</reference>
<evidence type="ECO:0000256" key="1">
    <source>
        <dbReference type="SAM" id="MobiDB-lite"/>
    </source>
</evidence>
<dbReference type="EMBL" id="QEAP01000030">
    <property type="protein sequence ID" value="TPX77044.1"/>
    <property type="molecule type" value="Genomic_DNA"/>
</dbReference>
<feature type="region of interest" description="Disordered" evidence="1">
    <location>
        <begin position="47"/>
        <end position="68"/>
    </location>
</feature>
<dbReference type="OrthoDB" id="20086at2759"/>
<name>A0A507FL52_9FUNG</name>
<keyword evidence="3" id="KW-1185">Reference proteome</keyword>
<comment type="caution">
    <text evidence="2">The sequence shown here is derived from an EMBL/GenBank/DDBJ whole genome shotgun (WGS) entry which is preliminary data.</text>
</comment>